<evidence type="ECO:0000256" key="2">
    <source>
        <dbReference type="ARBA" id="ARBA00023125"/>
    </source>
</evidence>
<protein>
    <submittedName>
        <fullName evidence="5">Tyrosine-type recombinase/integrase</fullName>
    </submittedName>
</protein>
<evidence type="ECO:0000313" key="6">
    <source>
        <dbReference type="Proteomes" id="UP000441522"/>
    </source>
</evidence>
<gene>
    <name evidence="5" type="ORF">GAS29_16630</name>
</gene>
<dbReference type="InterPro" id="IPR050090">
    <property type="entry name" value="Tyrosine_recombinase_XerCD"/>
</dbReference>
<proteinExistence type="inferred from homology"/>
<dbReference type="Proteomes" id="UP000441522">
    <property type="component" value="Unassembled WGS sequence"/>
</dbReference>
<keyword evidence="3" id="KW-0233">DNA recombination</keyword>
<dbReference type="EMBL" id="WCWW01000043">
    <property type="protein sequence ID" value="KAB3853549.1"/>
    <property type="molecule type" value="Genomic_DNA"/>
</dbReference>
<dbReference type="PANTHER" id="PTHR30349">
    <property type="entry name" value="PHAGE INTEGRASE-RELATED"/>
    <property type="match status" value="1"/>
</dbReference>
<feature type="domain" description="Tyr recombinase" evidence="4">
    <location>
        <begin position="210"/>
        <end position="393"/>
    </location>
</feature>
<dbReference type="InterPro" id="IPR002104">
    <property type="entry name" value="Integrase_catalytic"/>
</dbReference>
<dbReference type="Gene3D" id="1.10.443.10">
    <property type="entry name" value="Intergrase catalytic core"/>
    <property type="match status" value="1"/>
</dbReference>
<dbReference type="Gene3D" id="1.10.150.130">
    <property type="match status" value="1"/>
</dbReference>
<organism evidence="5 6">
    <name type="scientific">Phocaeicola vulgatus</name>
    <name type="common">Bacteroides vulgatus</name>
    <dbReference type="NCBI Taxonomy" id="821"/>
    <lineage>
        <taxon>Bacteria</taxon>
        <taxon>Pseudomonadati</taxon>
        <taxon>Bacteroidota</taxon>
        <taxon>Bacteroidia</taxon>
        <taxon>Bacteroidales</taxon>
        <taxon>Bacteroidaceae</taxon>
        <taxon>Phocaeicola</taxon>
    </lineage>
</organism>
<name>A0A6I0I5R5_PHOVU</name>
<dbReference type="InterPro" id="IPR010998">
    <property type="entry name" value="Integrase_recombinase_N"/>
</dbReference>
<dbReference type="PROSITE" id="PS51898">
    <property type="entry name" value="TYR_RECOMBINASE"/>
    <property type="match status" value="1"/>
</dbReference>
<comment type="similarity">
    <text evidence="1">Belongs to the 'phage' integrase family.</text>
</comment>
<dbReference type="PANTHER" id="PTHR30349:SF64">
    <property type="entry name" value="PROPHAGE INTEGRASE INTD-RELATED"/>
    <property type="match status" value="1"/>
</dbReference>
<dbReference type="InterPro" id="IPR025269">
    <property type="entry name" value="SAM-like_dom"/>
</dbReference>
<evidence type="ECO:0000256" key="1">
    <source>
        <dbReference type="ARBA" id="ARBA00008857"/>
    </source>
</evidence>
<dbReference type="AlphaFoldDB" id="A0A6I0I5R5"/>
<dbReference type="InterPro" id="IPR013762">
    <property type="entry name" value="Integrase-like_cat_sf"/>
</dbReference>
<evidence type="ECO:0000313" key="5">
    <source>
        <dbReference type="EMBL" id="KAB3853549.1"/>
    </source>
</evidence>
<dbReference type="Pfam" id="PF13102">
    <property type="entry name" value="Phage_int_SAM_5"/>
    <property type="match status" value="1"/>
</dbReference>
<dbReference type="InterPro" id="IPR011010">
    <property type="entry name" value="DNA_brk_join_enz"/>
</dbReference>
<evidence type="ECO:0000259" key="4">
    <source>
        <dbReference type="PROSITE" id="PS51898"/>
    </source>
</evidence>
<dbReference type="GO" id="GO:0003677">
    <property type="term" value="F:DNA binding"/>
    <property type="evidence" value="ECO:0007669"/>
    <property type="project" value="UniProtKB-KW"/>
</dbReference>
<dbReference type="GO" id="GO:0006310">
    <property type="term" value="P:DNA recombination"/>
    <property type="evidence" value="ECO:0007669"/>
    <property type="project" value="UniProtKB-KW"/>
</dbReference>
<keyword evidence="2" id="KW-0238">DNA-binding</keyword>
<dbReference type="GO" id="GO:0015074">
    <property type="term" value="P:DNA integration"/>
    <property type="evidence" value="ECO:0007669"/>
    <property type="project" value="InterPro"/>
</dbReference>
<dbReference type="SUPFAM" id="SSF56349">
    <property type="entry name" value="DNA breaking-rejoining enzymes"/>
    <property type="match status" value="1"/>
</dbReference>
<comment type="caution">
    <text evidence="5">The sequence shown here is derived from an EMBL/GenBank/DDBJ whole genome shotgun (WGS) entry which is preliminary data.</text>
</comment>
<accession>A0A6I0I5R5</accession>
<evidence type="ECO:0000256" key="3">
    <source>
        <dbReference type="ARBA" id="ARBA00023172"/>
    </source>
</evidence>
<reference evidence="5 6" key="1">
    <citation type="journal article" date="2019" name="Nat. Med.">
        <title>A library of human gut bacterial isolates paired with longitudinal multiomics data enables mechanistic microbiome research.</title>
        <authorList>
            <person name="Poyet M."/>
            <person name="Groussin M."/>
            <person name="Gibbons S.M."/>
            <person name="Avila-Pacheco J."/>
            <person name="Jiang X."/>
            <person name="Kearney S.M."/>
            <person name="Perrotta A.R."/>
            <person name="Berdy B."/>
            <person name="Zhao S."/>
            <person name="Lieberman T.D."/>
            <person name="Swanson P.K."/>
            <person name="Smith M."/>
            <person name="Roesemann S."/>
            <person name="Alexander J.E."/>
            <person name="Rich S.A."/>
            <person name="Livny J."/>
            <person name="Vlamakis H."/>
            <person name="Clish C."/>
            <person name="Bullock K."/>
            <person name="Deik A."/>
            <person name="Scott J."/>
            <person name="Pierce K.A."/>
            <person name="Xavier R.J."/>
            <person name="Alm E.J."/>
        </authorList>
    </citation>
    <scope>NUCLEOTIDE SEQUENCE [LARGE SCALE GENOMIC DNA]</scope>
    <source>
        <strain evidence="5 6">BIOML-A5</strain>
    </source>
</reference>
<dbReference type="Pfam" id="PF00589">
    <property type="entry name" value="Phage_integrase"/>
    <property type="match status" value="1"/>
</dbReference>
<sequence>MATVKTVLVKGRRTQNGRFPLVVQVLHKRKKKVVYTGFSIAESLFDPTMGRVINDGKSDPELIRRINSKCEGISRTLLKSVSMTEKKLRIYEIEDVFKTYGLLTHDTGFYSYTSDKIRELRQSGHEATARAYNSSLSSMKKILGSRDFPFNKLSSQVITRYHKQLLASGVCENTICFYLHNIKALYRKGCREMGLELPSPFREVHFKTEKTIKRCLETEVIKKVSRLELEEGSTASLARDIFMFSFYTRGMSFVDIALLKKADLFPDEICYRRHKTGQLMRVGMNRQIIRILTRYEHVVGEYVFPLFTEEQEPYAGYKNAYHKIRYALKKISCSLGLSTPLRLHAARHSWATIAKEHGIPVHIIGECLGHMSEETTRIYLKDLDRSVLDEVNNQIAEIIV</sequence>